<evidence type="ECO:0000313" key="1">
    <source>
        <dbReference type="EMBL" id="GMH27900.1"/>
    </source>
</evidence>
<evidence type="ECO:0000313" key="2">
    <source>
        <dbReference type="Proteomes" id="UP001279734"/>
    </source>
</evidence>
<gene>
    <name evidence="1" type="ORF">Nepgr_029743</name>
</gene>
<dbReference type="EMBL" id="BSYO01000033">
    <property type="protein sequence ID" value="GMH27900.1"/>
    <property type="molecule type" value="Genomic_DNA"/>
</dbReference>
<sequence>MLADDQQFFLMVQLCYAKLLLVNTPRRGFISFGRHRILKHNLVDLLRQHSHTFDKAYEDLMRAVIDCNKSSNLRANYRFDSPATAQFSLTFSPFPIEDYTGKENVGKNDLNPGTIGSQIGVALPFQEDKEGQLSDRDVVNCHILLIEVANFTNTFSHFTACPSFSPEGSSVSDGNCWLRSVEDKDGIQTPNMMSLWEVKQSQVECALSSTRASHLAPFPEKRWFTHPSKYRGRSISQRSTGV</sequence>
<organism evidence="1 2">
    <name type="scientific">Nepenthes gracilis</name>
    <name type="common">Slender pitcher plant</name>
    <dbReference type="NCBI Taxonomy" id="150966"/>
    <lineage>
        <taxon>Eukaryota</taxon>
        <taxon>Viridiplantae</taxon>
        <taxon>Streptophyta</taxon>
        <taxon>Embryophyta</taxon>
        <taxon>Tracheophyta</taxon>
        <taxon>Spermatophyta</taxon>
        <taxon>Magnoliopsida</taxon>
        <taxon>eudicotyledons</taxon>
        <taxon>Gunneridae</taxon>
        <taxon>Pentapetalae</taxon>
        <taxon>Caryophyllales</taxon>
        <taxon>Nepenthaceae</taxon>
        <taxon>Nepenthes</taxon>
    </lineage>
</organism>
<reference evidence="1" key="1">
    <citation type="submission" date="2023-05" db="EMBL/GenBank/DDBJ databases">
        <title>Nepenthes gracilis genome sequencing.</title>
        <authorList>
            <person name="Fukushima K."/>
        </authorList>
    </citation>
    <scope>NUCLEOTIDE SEQUENCE</scope>
    <source>
        <strain evidence="1">SING2019-196</strain>
    </source>
</reference>
<dbReference type="AlphaFoldDB" id="A0AAD3Y549"/>
<keyword evidence="2" id="KW-1185">Reference proteome</keyword>
<protein>
    <submittedName>
        <fullName evidence="1">Uncharacterized protein</fullName>
    </submittedName>
</protein>
<accession>A0AAD3Y549</accession>
<name>A0AAD3Y549_NEPGR</name>
<dbReference type="Proteomes" id="UP001279734">
    <property type="component" value="Unassembled WGS sequence"/>
</dbReference>
<proteinExistence type="predicted"/>
<comment type="caution">
    <text evidence="1">The sequence shown here is derived from an EMBL/GenBank/DDBJ whole genome shotgun (WGS) entry which is preliminary data.</text>
</comment>